<proteinExistence type="predicted"/>
<accession>A0A367X572</accession>
<sequence>MAFVAQAVWAPYAVRLRVTFSYHEDFFAKSQMGGCTFASLGLNTAAPQGTQPDHLVGVVLAAY</sequence>
<dbReference type="EMBL" id="JPWH01000010">
    <property type="protein sequence ID" value="RCK48639.1"/>
    <property type="molecule type" value="Genomic_DNA"/>
</dbReference>
<dbReference type="AlphaFoldDB" id="A0A367X572"/>
<dbReference type="Proteomes" id="UP000252517">
    <property type="component" value="Unassembled WGS sequence"/>
</dbReference>
<protein>
    <submittedName>
        <fullName evidence="1">Uncharacterized protein</fullName>
    </submittedName>
</protein>
<reference evidence="1 2" key="1">
    <citation type="submission" date="2014-07" db="EMBL/GenBank/DDBJ databases">
        <title>Draft genome sequence of Thalassospira profundimaris S25-3-2.</title>
        <authorList>
            <person name="Lai Q."/>
            <person name="Shao Z."/>
        </authorList>
    </citation>
    <scope>NUCLEOTIDE SEQUENCE [LARGE SCALE GENOMIC DNA]</scope>
    <source>
        <strain evidence="1 2">S25-3-2</strain>
    </source>
</reference>
<gene>
    <name evidence="1" type="ORF">TH25_13545</name>
</gene>
<evidence type="ECO:0000313" key="1">
    <source>
        <dbReference type="EMBL" id="RCK48639.1"/>
    </source>
</evidence>
<evidence type="ECO:0000313" key="2">
    <source>
        <dbReference type="Proteomes" id="UP000252517"/>
    </source>
</evidence>
<comment type="caution">
    <text evidence="1">The sequence shown here is derived from an EMBL/GenBank/DDBJ whole genome shotgun (WGS) entry which is preliminary data.</text>
</comment>
<name>A0A367X572_9PROT</name>
<organism evidence="1 2">
    <name type="scientific">Thalassospira profundimaris</name>
    <dbReference type="NCBI Taxonomy" id="502049"/>
    <lineage>
        <taxon>Bacteria</taxon>
        <taxon>Pseudomonadati</taxon>
        <taxon>Pseudomonadota</taxon>
        <taxon>Alphaproteobacteria</taxon>
        <taxon>Rhodospirillales</taxon>
        <taxon>Thalassospiraceae</taxon>
        <taxon>Thalassospira</taxon>
    </lineage>
</organism>